<evidence type="ECO:0000313" key="4">
    <source>
        <dbReference type="Proteomes" id="UP000325849"/>
    </source>
</evidence>
<reference evidence="3 4" key="1">
    <citation type="submission" date="2019-07" db="EMBL/GenBank/DDBJ databases">
        <title>New species of Amycolatopsis and Streptomyces.</title>
        <authorList>
            <person name="Duangmal K."/>
            <person name="Teo W.F.A."/>
            <person name="Lipun K."/>
        </authorList>
    </citation>
    <scope>NUCLEOTIDE SEQUENCE [LARGE SCALE GENOMIC DNA]</scope>
    <source>
        <strain evidence="3 4">NBRC 109810</strain>
    </source>
</reference>
<keyword evidence="4" id="KW-1185">Reference proteome</keyword>
<feature type="region of interest" description="Disordered" evidence="1">
    <location>
        <begin position="300"/>
        <end position="319"/>
    </location>
</feature>
<dbReference type="RefSeq" id="WP_152884737.1">
    <property type="nucleotide sequence ID" value="NZ_JBHJTU010000016.1"/>
</dbReference>
<sequence>MSIPVVDVWGQVSPMARSSFPPAPEPHEEWTLAGGTAWVYYSPLNRRQLVRPVILSDGFSGGSSDLDQLWHGLEENGEYRFISELHATGRDVIILGYTDRTASITNNADAVIDCIRRALAERVGRAKLAVGGFSMGGLVTRYALARMEQDPSMPDHETSLYFSYDTPHQGAWFPIALQAFTHYSTDKWGDSPGVGPLLRQLSGLLNSPAARQMARWHIEKVGATPTQAPERVAFLKKLDELGGWPRNVRKIGVANGVATGKGNGVKPAATAVRCDGGTLHDTWLKTQAQGDQVVARLEKTDDAPTSVRTSGLPEIDGAPGGLFTVPSPAGDTGSFGLAAALMTLLGNTLDPGVISTSCFIPSISAVDAGDIGDQQALHRPISPEHSALDAMMCAGRNEGHTSMTEELGAWIVNEIVACG</sequence>
<organism evidence="3 4">
    <name type="scientific">Streptomyces adustus</name>
    <dbReference type="NCBI Taxonomy" id="1609272"/>
    <lineage>
        <taxon>Bacteria</taxon>
        <taxon>Bacillati</taxon>
        <taxon>Actinomycetota</taxon>
        <taxon>Actinomycetes</taxon>
        <taxon>Kitasatosporales</taxon>
        <taxon>Streptomycetaceae</taxon>
        <taxon>Streptomyces</taxon>
    </lineage>
</organism>
<dbReference type="Pfam" id="PF05057">
    <property type="entry name" value="DUF676"/>
    <property type="match status" value="1"/>
</dbReference>
<accession>A0A5N8V8A9</accession>
<dbReference type="Proteomes" id="UP000325849">
    <property type="component" value="Unassembled WGS sequence"/>
</dbReference>
<proteinExistence type="predicted"/>
<dbReference type="InterPro" id="IPR007751">
    <property type="entry name" value="DUF676_lipase-like"/>
</dbReference>
<dbReference type="Gene3D" id="3.40.50.1820">
    <property type="entry name" value="alpha/beta hydrolase"/>
    <property type="match status" value="1"/>
</dbReference>
<evidence type="ECO:0000256" key="1">
    <source>
        <dbReference type="SAM" id="MobiDB-lite"/>
    </source>
</evidence>
<evidence type="ECO:0000259" key="2">
    <source>
        <dbReference type="Pfam" id="PF05057"/>
    </source>
</evidence>
<comment type="caution">
    <text evidence="3">The sequence shown here is derived from an EMBL/GenBank/DDBJ whole genome shotgun (WGS) entry which is preliminary data.</text>
</comment>
<feature type="domain" description="DUF676" evidence="2">
    <location>
        <begin position="104"/>
        <end position="177"/>
    </location>
</feature>
<dbReference type="AlphaFoldDB" id="A0A5N8V8A9"/>
<name>A0A5N8V8A9_9ACTN</name>
<dbReference type="SUPFAM" id="SSF53474">
    <property type="entry name" value="alpha/beta-Hydrolases"/>
    <property type="match status" value="1"/>
</dbReference>
<protein>
    <recommendedName>
        <fullName evidence="2">DUF676 domain-containing protein</fullName>
    </recommendedName>
</protein>
<dbReference type="OrthoDB" id="4535652at2"/>
<dbReference type="EMBL" id="VJZD01000006">
    <property type="protein sequence ID" value="MPY30268.1"/>
    <property type="molecule type" value="Genomic_DNA"/>
</dbReference>
<evidence type="ECO:0000313" key="3">
    <source>
        <dbReference type="EMBL" id="MPY30268.1"/>
    </source>
</evidence>
<gene>
    <name evidence="3" type="ORF">FNH09_02805</name>
</gene>
<dbReference type="InterPro" id="IPR029058">
    <property type="entry name" value="AB_hydrolase_fold"/>
</dbReference>